<dbReference type="Proteomes" id="UP000238348">
    <property type="component" value="Chromosome"/>
</dbReference>
<reference evidence="2 3" key="1">
    <citation type="submission" date="2015-09" db="EMBL/GenBank/DDBJ databases">
        <title>Sorangium comparison.</title>
        <authorList>
            <person name="Zaburannyi N."/>
            <person name="Bunk B."/>
            <person name="Overmann J."/>
            <person name="Mueller R."/>
        </authorList>
    </citation>
    <scope>NUCLEOTIDE SEQUENCE [LARGE SCALE GENOMIC DNA]</scope>
    <source>
        <strain evidence="2 3">So ce26</strain>
    </source>
</reference>
<accession>A0A2L0EZT5</accession>
<dbReference type="EMBL" id="CP012673">
    <property type="protein sequence ID" value="AUX44837.1"/>
    <property type="molecule type" value="Genomic_DNA"/>
</dbReference>
<evidence type="ECO:0000313" key="3">
    <source>
        <dbReference type="Proteomes" id="UP000238348"/>
    </source>
</evidence>
<dbReference type="AlphaFoldDB" id="A0A2L0EZT5"/>
<gene>
    <name evidence="2" type="ORF">SOCE26_063060</name>
</gene>
<proteinExistence type="predicted"/>
<evidence type="ECO:0000256" key="1">
    <source>
        <dbReference type="SAM" id="MobiDB-lite"/>
    </source>
</evidence>
<feature type="region of interest" description="Disordered" evidence="1">
    <location>
        <begin position="1"/>
        <end position="47"/>
    </location>
</feature>
<evidence type="ECO:0000313" key="2">
    <source>
        <dbReference type="EMBL" id="AUX44837.1"/>
    </source>
</evidence>
<sequence>MKIEKVMAMVSSGSDVSAPPPHQANGRPHAKPPEAAAEPPPAPEMPRRLELSKAQALGAIALACVAASAVFMAAQETQEATAQGLSLRVEYPQRMRFRDAQRLLVDVTRTASEPCQTASLTIDETYLENFSERRAVPAEAAFGRFDLGALMPGESRRIVLELRGERPWFAAGNATLSCDGERAAAPLRTFIFP</sequence>
<protein>
    <submittedName>
        <fullName evidence="2">Uncharacterized protein</fullName>
    </submittedName>
</protein>
<organism evidence="2 3">
    <name type="scientific">Sorangium cellulosum</name>
    <name type="common">Polyangium cellulosum</name>
    <dbReference type="NCBI Taxonomy" id="56"/>
    <lineage>
        <taxon>Bacteria</taxon>
        <taxon>Pseudomonadati</taxon>
        <taxon>Myxococcota</taxon>
        <taxon>Polyangia</taxon>
        <taxon>Polyangiales</taxon>
        <taxon>Polyangiaceae</taxon>
        <taxon>Sorangium</taxon>
    </lineage>
</organism>
<dbReference type="RefSeq" id="WP_104983304.1">
    <property type="nucleotide sequence ID" value="NZ_CP012673.1"/>
</dbReference>
<dbReference type="OrthoDB" id="9876978at2"/>
<name>A0A2L0EZT5_SORCE</name>